<dbReference type="SUPFAM" id="SSF49899">
    <property type="entry name" value="Concanavalin A-like lectins/glucanases"/>
    <property type="match status" value="1"/>
</dbReference>
<dbReference type="AlphaFoldDB" id="A0A382QCT2"/>
<protein>
    <recommendedName>
        <fullName evidence="2">LamG-like jellyroll fold domain-containing protein</fullName>
    </recommendedName>
</protein>
<name>A0A382QCT2_9ZZZZ</name>
<dbReference type="EMBL" id="UINC01113321">
    <property type="protein sequence ID" value="SVC82847.1"/>
    <property type="molecule type" value="Genomic_DNA"/>
</dbReference>
<evidence type="ECO:0000313" key="1">
    <source>
        <dbReference type="EMBL" id="SVC82847.1"/>
    </source>
</evidence>
<reference evidence="1" key="1">
    <citation type="submission" date="2018-05" db="EMBL/GenBank/DDBJ databases">
        <authorList>
            <person name="Lanie J.A."/>
            <person name="Ng W.-L."/>
            <person name="Kazmierczak K.M."/>
            <person name="Andrzejewski T.M."/>
            <person name="Davidsen T.M."/>
            <person name="Wayne K.J."/>
            <person name="Tettelin H."/>
            <person name="Glass J.I."/>
            <person name="Rusch D."/>
            <person name="Podicherti R."/>
            <person name="Tsui H.-C.T."/>
            <person name="Winkler M.E."/>
        </authorList>
    </citation>
    <scope>NUCLEOTIDE SEQUENCE</scope>
</reference>
<accession>A0A382QCT2</accession>
<proteinExistence type="predicted"/>
<sequence length="334" mass="36370">TTDNNTITFSTLDNGTHSNCTIKVTDSSANVSNTLEITDFTVSYSSGWQLIARQVDSDNFTVDPDELFDLNARTTFLQNENDNSSSTFMSIGNLTPSNYVTDGKYKFKLEWDGLTAASLDNKSVTWTQTSWLDNSTITGFEEISNSGFSTTDTNVVNSLQRFTGLGKSGSSQCVIDGNGGTSNWWNCVGVVSLYSYGGSTGMPGPLLKIASSMHLYIWEPDNYALDFDGSNDYVAADGVTSNLDSSTGLPFTVSAWAYPDTTNNEAIWAFNKTGNNDENLNLLFYGSGGNTKKFYHYGRTSYVGESTNTFEPGQWHHIVVVVDSSGNGKMFVNG</sequence>
<gene>
    <name evidence="1" type="ORF">METZ01_LOCUS335701</name>
</gene>
<organism evidence="1">
    <name type="scientific">marine metagenome</name>
    <dbReference type="NCBI Taxonomy" id="408172"/>
    <lineage>
        <taxon>unclassified sequences</taxon>
        <taxon>metagenomes</taxon>
        <taxon>ecological metagenomes</taxon>
    </lineage>
</organism>
<feature type="non-terminal residue" evidence="1">
    <location>
        <position position="1"/>
    </location>
</feature>
<dbReference type="Gene3D" id="2.60.120.200">
    <property type="match status" value="1"/>
</dbReference>
<dbReference type="InterPro" id="IPR013320">
    <property type="entry name" value="ConA-like_dom_sf"/>
</dbReference>
<dbReference type="Pfam" id="PF13385">
    <property type="entry name" value="Laminin_G_3"/>
    <property type="match status" value="1"/>
</dbReference>
<feature type="non-terminal residue" evidence="1">
    <location>
        <position position="334"/>
    </location>
</feature>
<evidence type="ECO:0008006" key="2">
    <source>
        <dbReference type="Google" id="ProtNLM"/>
    </source>
</evidence>